<dbReference type="CDD" id="cd07185">
    <property type="entry name" value="OmpA_C-like"/>
    <property type="match status" value="1"/>
</dbReference>
<evidence type="ECO:0000313" key="8">
    <source>
        <dbReference type="Proteomes" id="UP001364472"/>
    </source>
</evidence>
<evidence type="ECO:0000256" key="2">
    <source>
        <dbReference type="ARBA" id="ARBA00023136"/>
    </source>
</evidence>
<gene>
    <name evidence="7" type="ORF">WB794_08625</name>
</gene>
<dbReference type="GO" id="GO:0009279">
    <property type="term" value="C:cell outer membrane"/>
    <property type="evidence" value="ECO:0007669"/>
    <property type="project" value="UniProtKB-SubCell"/>
</dbReference>
<keyword evidence="2 3" id="KW-0472">Membrane</keyword>
<proteinExistence type="predicted"/>
<reference evidence="7 8" key="1">
    <citation type="journal article" date="2016" name="Antonie Van Leeuwenhoek">
        <title>Denitratimonas tolerans gen. nov., sp. nov., a denitrifying bacterium isolated from a bioreactor for tannery wastewater treatment.</title>
        <authorList>
            <person name="Han S.I."/>
            <person name="Kim J.O."/>
            <person name="Lee Y.R."/>
            <person name="Ekpeghere K.I."/>
            <person name="Koh S.C."/>
            <person name="Whang K.S."/>
        </authorList>
    </citation>
    <scope>NUCLEOTIDE SEQUENCE [LARGE SCALE GENOMIC DNA]</scope>
    <source>
        <strain evidence="7 8">KACC 17565</strain>
    </source>
</reference>
<dbReference type="InterPro" id="IPR036737">
    <property type="entry name" value="OmpA-like_sf"/>
</dbReference>
<protein>
    <submittedName>
        <fullName evidence="7">OmpA family protein</fullName>
    </submittedName>
</protein>
<evidence type="ECO:0000259" key="6">
    <source>
        <dbReference type="PROSITE" id="PS51123"/>
    </source>
</evidence>
<comment type="caution">
    <text evidence="7">The sequence shown here is derived from an EMBL/GenBank/DDBJ whole genome shotgun (WGS) entry which is preliminary data.</text>
</comment>
<evidence type="ECO:0000256" key="3">
    <source>
        <dbReference type="PROSITE-ProRule" id="PRU00473"/>
    </source>
</evidence>
<comment type="subcellular location">
    <subcellularLocation>
        <location evidence="1">Cell outer membrane</location>
    </subcellularLocation>
</comment>
<dbReference type="PANTHER" id="PTHR30329">
    <property type="entry name" value="STATOR ELEMENT OF FLAGELLAR MOTOR COMPLEX"/>
    <property type="match status" value="1"/>
</dbReference>
<dbReference type="PROSITE" id="PS01068">
    <property type="entry name" value="OMPA_1"/>
    <property type="match status" value="1"/>
</dbReference>
<dbReference type="Pfam" id="PF00691">
    <property type="entry name" value="OmpA"/>
    <property type="match status" value="1"/>
</dbReference>
<accession>A0AAW9R1L7</accession>
<evidence type="ECO:0000313" key="7">
    <source>
        <dbReference type="EMBL" id="MEJ1249732.1"/>
    </source>
</evidence>
<dbReference type="PROSITE" id="PS51123">
    <property type="entry name" value="OMPA_2"/>
    <property type="match status" value="1"/>
</dbReference>
<evidence type="ECO:0000256" key="5">
    <source>
        <dbReference type="SAM" id="SignalP"/>
    </source>
</evidence>
<dbReference type="AlphaFoldDB" id="A0AAW9R1L7"/>
<dbReference type="Gene3D" id="3.30.1330.60">
    <property type="entry name" value="OmpA-like domain"/>
    <property type="match status" value="1"/>
</dbReference>
<dbReference type="InterPro" id="IPR006690">
    <property type="entry name" value="OMPA-like_CS"/>
</dbReference>
<dbReference type="PANTHER" id="PTHR30329:SF20">
    <property type="entry name" value="EXPORTED PROTEIN"/>
    <property type="match status" value="1"/>
</dbReference>
<feature type="signal peptide" evidence="5">
    <location>
        <begin position="1"/>
        <end position="20"/>
    </location>
</feature>
<keyword evidence="4" id="KW-0175">Coiled coil</keyword>
<dbReference type="InterPro" id="IPR050330">
    <property type="entry name" value="Bact_OuterMem_StrucFunc"/>
</dbReference>
<dbReference type="InterPro" id="IPR006664">
    <property type="entry name" value="OMP_bac"/>
</dbReference>
<feature type="coiled-coil region" evidence="4">
    <location>
        <begin position="82"/>
        <end position="177"/>
    </location>
</feature>
<feature type="domain" description="OmpA-like" evidence="6">
    <location>
        <begin position="200"/>
        <end position="317"/>
    </location>
</feature>
<dbReference type="InterPro" id="IPR006665">
    <property type="entry name" value="OmpA-like"/>
</dbReference>
<organism evidence="7 8">
    <name type="scientific">Denitratimonas tolerans</name>
    <dbReference type="NCBI Taxonomy" id="1338420"/>
    <lineage>
        <taxon>Bacteria</taxon>
        <taxon>Pseudomonadati</taxon>
        <taxon>Pseudomonadota</taxon>
        <taxon>Gammaproteobacteria</taxon>
        <taxon>Lysobacterales</taxon>
        <taxon>Lysobacteraceae</taxon>
        <taxon>Denitratimonas</taxon>
    </lineage>
</organism>
<keyword evidence="5" id="KW-0732">Signal</keyword>
<feature type="chain" id="PRO_5043701483" evidence="5">
    <location>
        <begin position="21"/>
        <end position="317"/>
    </location>
</feature>
<evidence type="ECO:0000256" key="4">
    <source>
        <dbReference type="SAM" id="Coils"/>
    </source>
</evidence>
<sequence length="317" mass="34441">MNRLLMSAVLALCLCAPALAQKVDPEMERLRAQLRSLDEEPALGTLAPAERLRAQQAIEALSTASRRERSDALLVAERRLDIARAAAEAEAWQQQIAQLERERDQILLEASRRDAEAARLEAEKLRLQSLARAEEAERAQEAAASAIALSELSSAEAEQAKRLAEAQSQEAALARREADLAFAAADSLRLQLQTMTATSEARGQVMTLSGEAFASGQSRLKPEARANLQRVVEFVGRFPDKDVLIEGHTDSQGGANLNQVLSQKRAEAVRDALVQDGVDATRLTAVGLGKDRPVADNASAEGRARNRRVEIVVLEAR</sequence>
<evidence type="ECO:0000256" key="1">
    <source>
        <dbReference type="ARBA" id="ARBA00004442"/>
    </source>
</evidence>
<name>A0AAW9R1L7_9GAMM</name>
<keyword evidence="8" id="KW-1185">Reference proteome</keyword>
<dbReference type="RefSeq" id="WP_337335451.1">
    <property type="nucleotide sequence ID" value="NZ_JBBDHC010000011.1"/>
</dbReference>
<dbReference type="PRINTS" id="PR01021">
    <property type="entry name" value="OMPADOMAIN"/>
</dbReference>
<dbReference type="EMBL" id="JBBDHC010000011">
    <property type="protein sequence ID" value="MEJ1249732.1"/>
    <property type="molecule type" value="Genomic_DNA"/>
</dbReference>
<dbReference type="SUPFAM" id="SSF103088">
    <property type="entry name" value="OmpA-like"/>
    <property type="match status" value="1"/>
</dbReference>
<dbReference type="Proteomes" id="UP001364472">
    <property type="component" value="Unassembled WGS sequence"/>
</dbReference>